<name>A0A7K0GUH0_PARDI</name>
<dbReference type="EMBL" id="WKMY01000005">
    <property type="protein sequence ID" value="MRY93572.1"/>
    <property type="molecule type" value="Genomic_DNA"/>
</dbReference>
<reference evidence="3 4" key="1">
    <citation type="journal article" date="2019" name="Nat. Med.">
        <title>A library of human gut bacterial isolates paired with longitudinal multiomics data enables mechanistic microbiome research.</title>
        <authorList>
            <person name="Poyet M."/>
            <person name="Groussin M."/>
            <person name="Gibbons S.M."/>
            <person name="Avila-Pacheco J."/>
            <person name="Jiang X."/>
            <person name="Kearney S.M."/>
            <person name="Perrotta A.R."/>
            <person name="Berdy B."/>
            <person name="Zhao S."/>
            <person name="Lieberman T.D."/>
            <person name="Swanson P.K."/>
            <person name="Smith M."/>
            <person name="Roesemann S."/>
            <person name="Alexander J.E."/>
            <person name="Rich S.A."/>
            <person name="Livny J."/>
            <person name="Vlamakis H."/>
            <person name="Clish C."/>
            <person name="Bullock K."/>
            <person name="Deik A."/>
            <person name="Scott J."/>
            <person name="Pierce K.A."/>
            <person name="Xavier R.J."/>
            <person name="Alm E.J."/>
        </authorList>
    </citation>
    <scope>NUCLEOTIDE SEQUENCE [LARGE SCALE GENOMIC DNA]</scope>
    <source>
        <strain evidence="3 4">BIOML-A9</strain>
    </source>
</reference>
<dbReference type="RefSeq" id="WP_005647407.1">
    <property type="nucleotide sequence ID" value="NZ_CP103162.1"/>
</dbReference>
<comment type="caution">
    <text evidence="3">The sequence shown here is derived from an EMBL/GenBank/DDBJ whole genome shotgun (WGS) entry which is preliminary data.</text>
</comment>
<evidence type="ECO:0000313" key="3">
    <source>
        <dbReference type="EMBL" id="MRY93572.1"/>
    </source>
</evidence>
<feature type="chain" id="PRO_5029546622" description="Phage holin family protein" evidence="2">
    <location>
        <begin position="21"/>
        <end position="129"/>
    </location>
</feature>
<dbReference type="AlphaFoldDB" id="A0A7K0GUH0"/>
<keyword evidence="1" id="KW-1133">Transmembrane helix</keyword>
<feature type="signal peptide" evidence="2">
    <location>
        <begin position="1"/>
        <end position="20"/>
    </location>
</feature>
<evidence type="ECO:0000256" key="2">
    <source>
        <dbReference type="SAM" id="SignalP"/>
    </source>
</evidence>
<gene>
    <name evidence="3" type="ORF">GKD67_10100</name>
</gene>
<evidence type="ECO:0000313" key="4">
    <source>
        <dbReference type="Proteomes" id="UP000461276"/>
    </source>
</evidence>
<accession>A0A7K0GUH0</accession>
<protein>
    <recommendedName>
        <fullName evidence="5">Phage holin family protein</fullName>
    </recommendedName>
</protein>
<feature type="transmembrane region" description="Helical" evidence="1">
    <location>
        <begin position="30"/>
        <end position="48"/>
    </location>
</feature>
<keyword evidence="1" id="KW-0472">Membrane</keyword>
<keyword evidence="1" id="KW-0812">Transmembrane</keyword>
<evidence type="ECO:0000256" key="1">
    <source>
        <dbReference type="SAM" id="Phobius"/>
    </source>
</evidence>
<evidence type="ECO:0008006" key="5">
    <source>
        <dbReference type="Google" id="ProtNLM"/>
    </source>
</evidence>
<keyword evidence="2" id="KW-0732">Signal</keyword>
<organism evidence="3 4">
    <name type="scientific">Parabacteroides distasonis</name>
    <dbReference type="NCBI Taxonomy" id="823"/>
    <lineage>
        <taxon>Bacteria</taxon>
        <taxon>Pseudomonadati</taxon>
        <taxon>Bacteroidota</taxon>
        <taxon>Bacteroidia</taxon>
        <taxon>Bacteroidales</taxon>
        <taxon>Tannerellaceae</taxon>
        <taxon>Parabacteroides</taxon>
    </lineage>
</organism>
<proteinExistence type="predicted"/>
<feature type="transmembrane region" description="Helical" evidence="1">
    <location>
        <begin position="60"/>
        <end position="81"/>
    </location>
</feature>
<sequence>MKRIMLFLMLMLGTVSAVMAQGVDVPVTDYDAMIGTFAGFAAGVVVLTEGLKGLFPNMKGWVTQIVSWCVGIAGAMLLWWLDAGFVSDVQWYIALLYGFGASLVANGIADTGLVQWLIGLIVKKSESKS</sequence>
<dbReference type="Proteomes" id="UP000461276">
    <property type="component" value="Unassembled WGS sequence"/>
</dbReference>
<feature type="transmembrane region" description="Helical" evidence="1">
    <location>
        <begin position="93"/>
        <end position="122"/>
    </location>
</feature>